<dbReference type="Gene3D" id="3.50.50.60">
    <property type="entry name" value="FAD/NAD(P)-binding domain"/>
    <property type="match status" value="1"/>
</dbReference>
<evidence type="ECO:0000313" key="2">
    <source>
        <dbReference type="Proteomes" id="UP000784294"/>
    </source>
</evidence>
<dbReference type="Proteomes" id="UP000784294">
    <property type="component" value="Unassembled WGS sequence"/>
</dbReference>
<name>A0A3S5BER8_9PLAT</name>
<dbReference type="SUPFAM" id="SSF51905">
    <property type="entry name" value="FAD/NAD(P)-binding domain"/>
    <property type="match status" value="1"/>
</dbReference>
<dbReference type="OrthoDB" id="333024at2759"/>
<evidence type="ECO:0000313" key="1">
    <source>
        <dbReference type="EMBL" id="VEL21592.1"/>
    </source>
</evidence>
<accession>A0A3S5BER8</accession>
<sequence length="123" mass="13952">MPGMLMCNTLTNPLQPKYDLDCEVVAIVGMGNVAVDVARILLSPIDRLYTDIPEPVLEILSKKFRGLVNLREIEDNHIDFRILPIGVIEETLGPCEKRSEIIKNLQRPRRRLTEFLIGLNAPM</sequence>
<gene>
    <name evidence="1" type="ORF">PXEA_LOCUS15032</name>
</gene>
<dbReference type="EMBL" id="CAAALY010052106">
    <property type="protein sequence ID" value="VEL21592.1"/>
    <property type="molecule type" value="Genomic_DNA"/>
</dbReference>
<feature type="non-terminal residue" evidence="1">
    <location>
        <position position="1"/>
    </location>
</feature>
<reference evidence="1" key="1">
    <citation type="submission" date="2018-11" db="EMBL/GenBank/DDBJ databases">
        <authorList>
            <consortium name="Pathogen Informatics"/>
        </authorList>
    </citation>
    <scope>NUCLEOTIDE SEQUENCE</scope>
</reference>
<dbReference type="AlphaFoldDB" id="A0A3S5BER8"/>
<evidence type="ECO:0008006" key="3">
    <source>
        <dbReference type="Google" id="ProtNLM"/>
    </source>
</evidence>
<keyword evidence="2" id="KW-1185">Reference proteome</keyword>
<dbReference type="InterPro" id="IPR036188">
    <property type="entry name" value="FAD/NAD-bd_sf"/>
</dbReference>
<proteinExistence type="predicted"/>
<comment type="caution">
    <text evidence="1">The sequence shown here is derived from an EMBL/GenBank/DDBJ whole genome shotgun (WGS) entry which is preliminary data.</text>
</comment>
<organism evidence="1 2">
    <name type="scientific">Protopolystoma xenopodis</name>
    <dbReference type="NCBI Taxonomy" id="117903"/>
    <lineage>
        <taxon>Eukaryota</taxon>
        <taxon>Metazoa</taxon>
        <taxon>Spiralia</taxon>
        <taxon>Lophotrochozoa</taxon>
        <taxon>Platyhelminthes</taxon>
        <taxon>Monogenea</taxon>
        <taxon>Polyopisthocotylea</taxon>
        <taxon>Polystomatidea</taxon>
        <taxon>Polystomatidae</taxon>
        <taxon>Protopolystoma</taxon>
    </lineage>
</organism>
<protein>
    <recommendedName>
        <fullName evidence="3">FAD/NAD(P)-binding domain-containing protein</fullName>
    </recommendedName>
</protein>